<sequence>MPVIILPDVRVFPPESRFQIADCRIFNAFLRIIILLLIFTIQDGSFQYKYIMEGNCLQSLFKYLYLEFLLKNIMQAD</sequence>
<keyword evidence="1" id="KW-1133">Transmembrane helix</keyword>
<feature type="transmembrane region" description="Helical" evidence="1">
    <location>
        <begin position="25"/>
        <end position="42"/>
    </location>
</feature>
<evidence type="ECO:0000313" key="2">
    <source>
        <dbReference type="EMBL" id="PWR69872.1"/>
    </source>
</evidence>
<evidence type="ECO:0000313" key="3">
    <source>
        <dbReference type="Proteomes" id="UP000245934"/>
    </source>
</evidence>
<protein>
    <submittedName>
        <fullName evidence="2">Uncharacterized protein</fullName>
    </submittedName>
</protein>
<keyword evidence="1" id="KW-0472">Membrane</keyword>
<evidence type="ECO:0000256" key="1">
    <source>
        <dbReference type="SAM" id="Phobius"/>
    </source>
</evidence>
<gene>
    <name evidence="2" type="ORF">DLD82_16800</name>
</gene>
<dbReference type="Proteomes" id="UP000245934">
    <property type="component" value="Unassembled WGS sequence"/>
</dbReference>
<accession>A0A2V2MP33</accession>
<dbReference type="EMBL" id="QGMZ01000051">
    <property type="protein sequence ID" value="PWR69872.1"/>
    <property type="molecule type" value="Genomic_DNA"/>
</dbReference>
<dbReference type="AlphaFoldDB" id="A0A2V2MP33"/>
<keyword evidence="1" id="KW-0812">Transmembrane</keyword>
<name>A0A2V2MP33_9EURY</name>
<keyword evidence="3" id="KW-1185">Reference proteome</keyword>
<comment type="caution">
    <text evidence="2">The sequence shown here is derived from an EMBL/GenBank/DDBJ whole genome shotgun (WGS) entry which is preliminary data.</text>
</comment>
<reference evidence="2 3" key="1">
    <citation type="submission" date="2018-05" db="EMBL/GenBank/DDBJ databases">
        <title>Draft genome of Methanospirillum stamsii Pt1.</title>
        <authorList>
            <person name="Dueholm M.S."/>
            <person name="Nielsen P.H."/>
            <person name="Bakmann L.F."/>
            <person name="Otzen D.E."/>
        </authorList>
    </citation>
    <scope>NUCLEOTIDE SEQUENCE [LARGE SCALE GENOMIC DNA]</scope>
    <source>
        <strain evidence="2 3">Pt1</strain>
    </source>
</reference>
<proteinExistence type="predicted"/>
<organism evidence="2 3">
    <name type="scientific">Methanospirillum stamsii</name>
    <dbReference type="NCBI Taxonomy" id="1277351"/>
    <lineage>
        <taxon>Archaea</taxon>
        <taxon>Methanobacteriati</taxon>
        <taxon>Methanobacteriota</taxon>
        <taxon>Stenosarchaea group</taxon>
        <taxon>Methanomicrobia</taxon>
        <taxon>Methanomicrobiales</taxon>
        <taxon>Methanospirillaceae</taxon>
        <taxon>Methanospirillum</taxon>
    </lineage>
</organism>